<gene>
    <name evidence="7" type="ORF">FRACYDRAFT_180852</name>
</gene>
<dbReference type="InterPro" id="IPR001680">
    <property type="entry name" value="WD40_rpt"/>
</dbReference>
<evidence type="ECO:0000256" key="1">
    <source>
        <dbReference type="ARBA" id="ARBA00022574"/>
    </source>
</evidence>
<dbReference type="InterPro" id="IPR059157">
    <property type="entry name" value="WDR36-Utp21_N"/>
</dbReference>
<feature type="region of interest" description="Disordered" evidence="4">
    <location>
        <begin position="25"/>
        <end position="64"/>
    </location>
</feature>
<dbReference type="Pfam" id="PF25168">
    <property type="entry name" value="Beta-prop_WDR36-Utp21_2nd"/>
    <property type="match status" value="1"/>
</dbReference>
<dbReference type="GO" id="GO:0032040">
    <property type="term" value="C:small-subunit processome"/>
    <property type="evidence" value="ECO:0007669"/>
    <property type="project" value="InterPro"/>
</dbReference>
<dbReference type="KEGG" id="fcy:FRACYDRAFT_180852"/>
<accession>A0A1E7FT13</accession>
<evidence type="ECO:0000256" key="3">
    <source>
        <dbReference type="PROSITE-ProRule" id="PRU00221"/>
    </source>
</evidence>
<organism evidence="7 8">
    <name type="scientific">Fragilariopsis cylindrus CCMP1102</name>
    <dbReference type="NCBI Taxonomy" id="635003"/>
    <lineage>
        <taxon>Eukaryota</taxon>
        <taxon>Sar</taxon>
        <taxon>Stramenopiles</taxon>
        <taxon>Ochrophyta</taxon>
        <taxon>Bacillariophyta</taxon>
        <taxon>Bacillariophyceae</taxon>
        <taxon>Bacillariophycidae</taxon>
        <taxon>Bacillariales</taxon>
        <taxon>Bacillariaceae</taxon>
        <taxon>Fragilariopsis</taxon>
    </lineage>
</organism>
<feature type="compositionally biased region" description="Acidic residues" evidence="4">
    <location>
        <begin position="36"/>
        <end position="52"/>
    </location>
</feature>
<keyword evidence="2" id="KW-0677">Repeat</keyword>
<dbReference type="EMBL" id="KV784354">
    <property type="protein sequence ID" value="OEU21299.1"/>
    <property type="molecule type" value="Genomic_DNA"/>
</dbReference>
<dbReference type="Gene3D" id="2.130.10.10">
    <property type="entry name" value="YVTN repeat-like/Quinoprotein amine dehydrogenase"/>
    <property type="match status" value="2"/>
</dbReference>
<dbReference type="Pfam" id="PF04192">
    <property type="entry name" value="Utp21"/>
    <property type="match status" value="1"/>
</dbReference>
<dbReference type="InParanoid" id="A0A1E7FT13"/>
<feature type="domain" description="WDR36/Utp21 C-terminal" evidence="5">
    <location>
        <begin position="722"/>
        <end position="926"/>
    </location>
</feature>
<evidence type="ECO:0000313" key="7">
    <source>
        <dbReference type="EMBL" id="OEU21299.1"/>
    </source>
</evidence>
<keyword evidence="1 3" id="KW-0853">WD repeat</keyword>
<name>A0A1E7FT13_9STRA</name>
<dbReference type="PANTHER" id="PTHR22840">
    <property type="entry name" value="WD REPEAT-CONTAINING PROTEIN 36"/>
    <property type="match status" value="1"/>
</dbReference>
<protein>
    <submittedName>
        <fullName evidence="7">WD40 repeat-like protein</fullName>
    </submittedName>
</protein>
<feature type="region of interest" description="Disordered" evidence="4">
    <location>
        <begin position="747"/>
        <end position="795"/>
    </location>
</feature>
<dbReference type="PANTHER" id="PTHR22840:SF12">
    <property type="entry name" value="WD REPEAT-CONTAINING PROTEIN 36"/>
    <property type="match status" value="1"/>
</dbReference>
<dbReference type="PROSITE" id="PS50294">
    <property type="entry name" value="WD_REPEATS_REGION"/>
    <property type="match status" value="1"/>
</dbReference>
<dbReference type="InterPro" id="IPR011047">
    <property type="entry name" value="Quinoprotein_ADH-like_sf"/>
</dbReference>
<evidence type="ECO:0000259" key="5">
    <source>
        <dbReference type="Pfam" id="PF04192"/>
    </source>
</evidence>
<dbReference type="Proteomes" id="UP000095751">
    <property type="component" value="Unassembled WGS sequence"/>
</dbReference>
<dbReference type="SMART" id="SM00320">
    <property type="entry name" value="WD40"/>
    <property type="match status" value="7"/>
</dbReference>
<dbReference type="SUPFAM" id="SSF50998">
    <property type="entry name" value="Quinoprotein alcohol dehydrogenase-like"/>
    <property type="match status" value="1"/>
</dbReference>
<dbReference type="PROSITE" id="PS00678">
    <property type="entry name" value="WD_REPEATS_1"/>
    <property type="match status" value="1"/>
</dbReference>
<dbReference type="OrthoDB" id="10250769at2759"/>
<keyword evidence="8" id="KW-1185">Reference proteome</keyword>
<dbReference type="InterPro" id="IPR019775">
    <property type="entry name" value="WD40_repeat_CS"/>
</dbReference>
<evidence type="ECO:0000313" key="8">
    <source>
        <dbReference type="Proteomes" id="UP000095751"/>
    </source>
</evidence>
<dbReference type="InterPro" id="IPR015943">
    <property type="entry name" value="WD40/YVTN_repeat-like_dom_sf"/>
</dbReference>
<reference evidence="7 8" key="1">
    <citation type="submission" date="2016-09" db="EMBL/GenBank/DDBJ databases">
        <title>Extensive genetic diversity and differential bi-allelic expression allows diatom success in the polar Southern Ocean.</title>
        <authorList>
            <consortium name="DOE Joint Genome Institute"/>
            <person name="Mock T."/>
            <person name="Otillar R.P."/>
            <person name="Strauss J."/>
            <person name="Dupont C."/>
            <person name="Frickenhaus S."/>
            <person name="Maumus F."/>
            <person name="Mcmullan M."/>
            <person name="Sanges R."/>
            <person name="Schmutz J."/>
            <person name="Toseland A."/>
            <person name="Valas R."/>
            <person name="Veluchamy A."/>
            <person name="Ward B.J."/>
            <person name="Allen A."/>
            <person name="Barry K."/>
            <person name="Falciatore A."/>
            <person name="Ferrante M."/>
            <person name="Fortunato A.E."/>
            <person name="Gloeckner G."/>
            <person name="Gruber A."/>
            <person name="Hipkin R."/>
            <person name="Janech M."/>
            <person name="Kroth P."/>
            <person name="Leese F."/>
            <person name="Lindquist E."/>
            <person name="Lyon B.R."/>
            <person name="Martin J."/>
            <person name="Mayer C."/>
            <person name="Parker M."/>
            <person name="Quesneville H."/>
            <person name="Raymond J."/>
            <person name="Uhlig C."/>
            <person name="Valentin K.U."/>
            <person name="Worden A.Z."/>
            <person name="Armbrust E.V."/>
            <person name="Bowler C."/>
            <person name="Green B."/>
            <person name="Moulton V."/>
            <person name="Van Oosterhout C."/>
            <person name="Grigoriev I."/>
        </authorList>
    </citation>
    <scope>NUCLEOTIDE SEQUENCE [LARGE SCALE GENOMIC DNA]</scope>
    <source>
        <strain evidence="7 8">CCMP1102</strain>
    </source>
</reference>
<sequence>MTGEKADKKENAALIAVVLSKGKPYDETLDGVPVVGEEDYSDDSDSDNSDSDSDAHSEDGGKDKNHCRGEVVLLVASRTSLTIHKRIKLNKFASFCPRVAIHPPTYVNKIILGGSCAKKSRDAMVLLNVRTGKIIHTFKCLEKYCPTIKSEITSLEASPAIDTIATGNSKGVVHLVNIRYDKLLFSLKHEPKSGKKAVRITSMSFRTDGSALKYGIAPLAVGRSDGTITVWDLSPPDEDDDDDDDDGINSRADKIVGRTILCEMERVHYPGGVCKLQYMPQEPLLISTGTRSNSLLMHIFDSPDHSGRILRQRRGHTAPPKCIRYLHPGAGAGGGVLANMGDGTDARACQILSGGSADRTLRKFSTVRSVLDKEFSQGKGLEKKAKELGMLSKAQLLLPPVTAMTTSEMRSRDWGDMVSIHQNHAFAYVWSSKNGAQSGPVLRQDGWNVSVMKKQPPNSAHATSITISTCGNYALVGTKGGVIYKYNIQSGMTREELRSAKLTLACHNGYAVTGVAVDNVNRTVISVGADAKLILWSFLTHAPHKNSPSMLPAPATKLCHVKDSDLAAIALDDYSTVLFDCSTLTIVRRFGFGSKSCRHTGPISDLGFSPDGRTLYSSSLDGTIRVWDVPTNSCVDWLCFDTPPSSLTVSPTGEFLATTHTGKLGISLWSDRSFYQTVHVDGTLTLSEPSRMDDPAPIAEVENIEKEDHEEEFKGPAKAREEGLITLSGLPPGHWKNLFHLELVKQRNKPKEAPKKPPSAPFFLQWRPGDQSNNPEPTALNESKKDDKPSSKRQKVSIYRSQLASLLEECSKSYENSFLPVTEYVGTLGPSAIDVSLSTLCNGMHDLEEGLSLLILASRWLIEACQSRERFDAINAYLHRFLYLHANILSGIDEISSNRKENIEDSASATEDVAEQVLRENQQRNELGLCIAQLKKAQRGGAELLQEEMQNTLCLLRHFSRMV</sequence>
<evidence type="ECO:0000259" key="6">
    <source>
        <dbReference type="Pfam" id="PF25171"/>
    </source>
</evidence>
<feature type="domain" description="WDR36/Utp21 N-terminal" evidence="6">
    <location>
        <begin position="73"/>
        <end position="301"/>
    </location>
</feature>
<feature type="compositionally biased region" description="Basic and acidic residues" evidence="4">
    <location>
        <begin position="53"/>
        <end position="64"/>
    </location>
</feature>
<proteinExistence type="predicted"/>
<dbReference type="InterPro" id="IPR007319">
    <property type="entry name" value="WDR36/Utp21_C"/>
</dbReference>
<evidence type="ECO:0000256" key="4">
    <source>
        <dbReference type="SAM" id="MobiDB-lite"/>
    </source>
</evidence>
<dbReference type="PROSITE" id="PS50082">
    <property type="entry name" value="WD_REPEATS_2"/>
    <property type="match status" value="1"/>
</dbReference>
<dbReference type="GO" id="GO:0006364">
    <property type="term" value="P:rRNA processing"/>
    <property type="evidence" value="ECO:0007669"/>
    <property type="project" value="InterPro"/>
</dbReference>
<evidence type="ECO:0000256" key="2">
    <source>
        <dbReference type="ARBA" id="ARBA00022737"/>
    </source>
</evidence>
<dbReference type="GO" id="GO:0034388">
    <property type="term" value="C:Pwp2p-containing subcomplex of 90S preribosome"/>
    <property type="evidence" value="ECO:0007669"/>
    <property type="project" value="TreeGrafter"/>
</dbReference>
<dbReference type="AlphaFoldDB" id="A0A1E7FT13"/>
<dbReference type="Pfam" id="PF25171">
    <property type="entry name" value="Beta-prop_WDR36-Utp21_1st"/>
    <property type="match status" value="1"/>
</dbReference>
<feature type="repeat" description="WD" evidence="3">
    <location>
        <begin position="596"/>
        <end position="637"/>
    </location>
</feature>